<keyword evidence="4" id="KW-1185">Reference proteome</keyword>
<protein>
    <submittedName>
        <fullName evidence="2">Uncharacterized protein</fullName>
    </submittedName>
</protein>
<dbReference type="AlphaFoldDB" id="F7PI31"/>
<reference evidence="1 4" key="3">
    <citation type="journal article" date="2014" name="Environ. Microbiol.">
        <title>Halorhabdus tiamatea: proteogenomics and glycosidase activity measurements identify the first cultivated euryarchaeon from a deep-sea anoxic brine lake as potential polysaccharide degrader.</title>
        <authorList>
            <person name="Werner J."/>
            <person name="Ferrer M."/>
            <person name="Michel G."/>
            <person name="Mann A.J."/>
            <person name="Huang S."/>
            <person name="Juarez S."/>
            <person name="Ciordia S."/>
            <person name="Albar J.P."/>
            <person name="Alcaide M."/>
            <person name="La Cono V."/>
            <person name="Yakimov M.M."/>
            <person name="Antunes A."/>
            <person name="Taborda M."/>
            <person name="Da Costa M.S."/>
            <person name="Amann R.I."/>
            <person name="Gloeckner F.O."/>
            <person name="Golyshina O.V."/>
            <person name="Golyshin P.N."/>
            <person name="Teeling H."/>
        </authorList>
    </citation>
    <scope>NUCLEOTIDE SEQUENCE [LARGE SCALE GENOMIC DNA]</scope>
    <source>
        <strain evidence="4">SARL4B</strain>
        <strain evidence="1">Type strain: SARL4B</strain>
    </source>
</reference>
<dbReference type="HOGENOM" id="CLU_2257293_0_0_2"/>
<dbReference type="GeneID" id="23798591"/>
<reference evidence="2 3" key="2">
    <citation type="journal article" date="2013" name="PLoS ONE">
        <title>INDIGO - INtegrated Data Warehouse of MIcrobial GenOmes with Examples from the Red Sea Extremophiles.</title>
        <authorList>
            <person name="Alam I."/>
            <person name="Antunes A."/>
            <person name="Kamau A.A."/>
            <person name="Ba Alawi W."/>
            <person name="Kalkatawi M."/>
            <person name="Stingl U."/>
            <person name="Bajic V.B."/>
        </authorList>
    </citation>
    <scope>NUCLEOTIDE SEQUENCE [LARGE SCALE GENOMIC DNA]</scope>
    <source>
        <strain evidence="2 3">SARL4B</strain>
    </source>
</reference>
<dbReference type="Proteomes" id="UP000015381">
    <property type="component" value="Chromosome I"/>
</dbReference>
<accession>F7PI31</accession>
<evidence type="ECO:0000313" key="4">
    <source>
        <dbReference type="Proteomes" id="UP000015381"/>
    </source>
</evidence>
<gene>
    <name evidence="2" type="ORF">HLRTI_001332</name>
    <name evidence="1" type="ORF">HTIA_0069</name>
</gene>
<proteinExistence type="predicted"/>
<reference evidence="2 3" key="1">
    <citation type="journal article" date="2011" name="J. Bacteriol.">
        <title>Genome sequence of Halorhabdus tiamatea, the first archaeon isolated from a deep-sea anoxic brine lake.</title>
        <authorList>
            <person name="Antunes A."/>
            <person name="Alam I."/>
            <person name="Bajic V.B."/>
            <person name="Stingl U."/>
        </authorList>
    </citation>
    <scope>NUCLEOTIDE SEQUENCE [LARGE SCALE GENOMIC DNA]</scope>
    <source>
        <strain evidence="2 3">SARL4B</strain>
    </source>
</reference>
<name>F7PI31_9EURY</name>
<dbReference type="EMBL" id="AFNT02000012">
    <property type="protein sequence ID" value="ERJ06626.1"/>
    <property type="molecule type" value="Genomic_DNA"/>
</dbReference>
<evidence type="ECO:0000313" key="1">
    <source>
        <dbReference type="EMBL" id="CCQ32220.1"/>
    </source>
</evidence>
<dbReference type="EMBL" id="HF571520">
    <property type="protein sequence ID" value="CCQ32220.1"/>
    <property type="molecule type" value="Genomic_DNA"/>
</dbReference>
<organism evidence="2 3">
    <name type="scientific">Halorhabdus tiamatea SARL4B</name>
    <dbReference type="NCBI Taxonomy" id="1033806"/>
    <lineage>
        <taxon>Archaea</taxon>
        <taxon>Methanobacteriati</taxon>
        <taxon>Methanobacteriota</taxon>
        <taxon>Stenosarchaea group</taxon>
        <taxon>Halobacteria</taxon>
        <taxon>Halobacteriales</taxon>
        <taxon>Haloarculaceae</taxon>
        <taxon>Halorhabdus</taxon>
    </lineage>
</organism>
<dbReference type="RefSeq" id="WP_008525191.1">
    <property type="nucleotide sequence ID" value="NC_021921.1"/>
</dbReference>
<sequence>MRQTTLNETAPTDHVIETLQQLQKGDVIRVDAINEPIRVHKNGEFLGDADIIEAYRESGARANIGIVNGEAWFDYSQLQGFDEQRDRMQRIEEATVIEGGGTG</sequence>
<dbReference type="STRING" id="1033806.HTIA_0069"/>
<dbReference type="KEGG" id="hti:HTIA_0069"/>
<evidence type="ECO:0000313" key="2">
    <source>
        <dbReference type="EMBL" id="ERJ06626.1"/>
    </source>
</evidence>
<dbReference type="Proteomes" id="UP000003861">
    <property type="component" value="Unassembled WGS sequence"/>
</dbReference>
<dbReference type="OrthoDB" id="381942at2157"/>
<evidence type="ECO:0000313" key="3">
    <source>
        <dbReference type="Proteomes" id="UP000003861"/>
    </source>
</evidence>